<organism evidence="1 2">
    <name type="scientific">Scophthalmus maximus</name>
    <name type="common">Turbot</name>
    <name type="synonym">Psetta maxima</name>
    <dbReference type="NCBI Taxonomy" id="52904"/>
    <lineage>
        <taxon>Eukaryota</taxon>
        <taxon>Metazoa</taxon>
        <taxon>Chordata</taxon>
        <taxon>Craniata</taxon>
        <taxon>Vertebrata</taxon>
        <taxon>Euteleostomi</taxon>
        <taxon>Actinopterygii</taxon>
        <taxon>Neopterygii</taxon>
        <taxon>Teleostei</taxon>
        <taxon>Neoteleostei</taxon>
        <taxon>Acanthomorphata</taxon>
        <taxon>Carangaria</taxon>
        <taxon>Pleuronectiformes</taxon>
        <taxon>Pleuronectoidei</taxon>
        <taxon>Scophthalmidae</taxon>
        <taxon>Scophthalmus</taxon>
    </lineage>
</organism>
<evidence type="ECO:0000313" key="2">
    <source>
        <dbReference type="Proteomes" id="UP000438429"/>
    </source>
</evidence>
<comment type="caution">
    <text evidence="1">The sequence shown here is derived from an EMBL/GenBank/DDBJ whole genome shotgun (WGS) entry which is preliminary data.</text>
</comment>
<gene>
    <name evidence="1" type="ORF">F2P81_014115</name>
</gene>
<accession>A0A6A4SN15</accession>
<evidence type="ECO:0000313" key="1">
    <source>
        <dbReference type="EMBL" id="KAF0034049.1"/>
    </source>
</evidence>
<protein>
    <submittedName>
        <fullName evidence="1">Uncharacterized protein</fullName>
    </submittedName>
</protein>
<reference evidence="1 2" key="1">
    <citation type="submission" date="2019-06" db="EMBL/GenBank/DDBJ databases">
        <title>Draft genomes of female and male turbot (Scophthalmus maximus).</title>
        <authorList>
            <person name="Xu H."/>
            <person name="Xu X.-W."/>
            <person name="Shao C."/>
            <person name="Chen S."/>
        </authorList>
    </citation>
    <scope>NUCLEOTIDE SEQUENCE [LARGE SCALE GENOMIC DNA]</scope>
    <source>
        <strain evidence="1">Ysfricsl-2016a</strain>
        <tissue evidence="1">Blood</tissue>
    </source>
</reference>
<sequence length="278" mass="30806">MSQGGKTEQDDRVCSLVQRRQTNPRQQIDNAGDSGSLLAESLLLEIFSLSEKFERSGACVSALEVVHEYAVTAATARGALANPVIPTLRSLTRLQKMFGIVYYYNMYQKVDCRSNPRKRRKVLHRVCKDPGLDPGLDPGVDVHEPGYIYCETLTQLNISGQEIFSRDISIISGPGKVAGWRTPPFTGGRKIRSRSAQLPADSAVLFRKSEHDKISRRVPIAQEDTTNKRTTVLDATGCRWMKYSGRASSSSVSVAHVPMCVYRGTGSQPEHKLYDGNK</sequence>
<dbReference type="AlphaFoldDB" id="A0A6A4SN15"/>
<dbReference type="EMBL" id="VEVO01000012">
    <property type="protein sequence ID" value="KAF0034049.1"/>
    <property type="molecule type" value="Genomic_DNA"/>
</dbReference>
<dbReference type="Proteomes" id="UP000438429">
    <property type="component" value="Unassembled WGS sequence"/>
</dbReference>
<name>A0A6A4SN15_SCOMX</name>
<proteinExistence type="predicted"/>